<protein>
    <submittedName>
        <fullName evidence="1">Uncharacterized protein</fullName>
    </submittedName>
</protein>
<dbReference type="EnsemblMetazoa" id="tetur32g00020.1">
    <property type="protein sequence ID" value="tetur32g00020.1"/>
    <property type="gene ID" value="tetur32g00020"/>
</dbReference>
<sequence>MPWVNNSMTANLADQVNSTCIEIFNRTLNLLPIDDASFTRFTNFLQLNLLLKGVLIQEVELDQPCLRCFNACPGYQPHSWR</sequence>
<dbReference type="HOGENOM" id="CLU_2576946_0_0_1"/>
<reference evidence="1" key="2">
    <citation type="submission" date="2015-06" db="UniProtKB">
        <authorList>
            <consortium name="EnsemblMetazoa"/>
        </authorList>
    </citation>
    <scope>IDENTIFICATION</scope>
</reference>
<organism evidence="1 2">
    <name type="scientific">Tetranychus urticae</name>
    <name type="common">Two-spotted spider mite</name>
    <dbReference type="NCBI Taxonomy" id="32264"/>
    <lineage>
        <taxon>Eukaryota</taxon>
        <taxon>Metazoa</taxon>
        <taxon>Ecdysozoa</taxon>
        <taxon>Arthropoda</taxon>
        <taxon>Chelicerata</taxon>
        <taxon>Arachnida</taxon>
        <taxon>Acari</taxon>
        <taxon>Acariformes</taxon>
        <taxon>Trombidiformes</taxon>
        <taxon>Prostigmata</taxon>
        <taxon>Eleutherengona</taxon>
        <taxon>Raphignathae</taxon>
        <taxon>Tetranychoidea</taxon>
        <taxon>Tetranychidae</taxon>
        <taxon>Tetranychus</taxon>
    </lineage>
</organism>
<dbReference type="AlphaFoldDB" id="T1L1L0"/>
<keyword evidence="2" id="KW-1185">Reference proteome</keyword>
<proteinExistence type="predicted"/>
<evidence type="ECO:0000313" key="2">
    <source>
        <dbReference type="Proteomes" id="UP000015104"/>
    </source>
</evidence>
<accession>T1L1L0</accession>
<dbReference type="EMBL" id="CAEY01000915">
    <property type="status" value="NOT_ANNOTATED_CDS"/>
    <property type="molecule type" value="Genomic_DNA"/>
</dbReference>
<evidence type="ECO:0000313" key="1">
    <source>
        <dbReference type="EnsemblMetazoa" id="tetur32g00020.1"/>
    </source>
</evidence>
<dbReference type="Proteomes" id="UP000015104">
    <property type="component" value="Unassembled WGS sequence"/>
</dbReference>
<reference evidence="2" key="1">
    <citation type="submission" date="2011-08" db="EMBL/GenBank/DDBJ databases">
        <authorList>
            <person name="Rombauts S."/>
        </authorList>
    </citation>
    <scope>NUCLEOTIDE SEQUENCE</scope>
    <source>
        <strain evidence="2">London</strain>
    </source>
</reference>
<name>T1L1L0_TETUR</name>